<gene>
    <name evidence="2" type="ORF">SAMN06297144_1812</name>
</gene>
<evidence type="ECO:0008006" key="4">
    <source>
        <dbReference type="Google" id="ProtNLM"/>
    </source>
</evidence>
<feature type="transmembrane region" description="Helical" evidence="1">
    <location>
        <begin position="57"/>
        <end position="77"/>
    </location>
</feature>
<organism evidence="2 3">
    <name type="scientific">Sphingomonas guangdongensis</name>
    <dbReference type="NCBI Taxonomy" id="1141890"/>
    <lineage>
        <taxon>Bacteria</taxon>
        <taxon>Pseudomonadati</taxon>
        <taxon>Pseudomonadota</taxon>
        <taxon>Alphaproteobacteria</taxon>
        <taxon>Sphingomonadales</taxon>
        <taxon>Sphingomonadaceae</taxon>
        <taxon>Sphingomonas</taxon>
    </lineage>
</organism>
<keyword evidence="3" id="KW-1185">Reference proteome</keyword>
<accession>A0A285QYS5</accession>
<feature type="transmembrane region" description="Helical" evidence="1">
    <location>
        <begin position="89"/>
        <end position="110"/>
    </location>
</feature>
<evidence type="ECO:0000313" key="3">
    <source>
        <dbReference type="Proteomes" id="UP000219494"/>
    </source>
</evidence>
<dbReference type="Proteomes" id="UP000219494">
    <property type="component" value="Unassembled WGS sequence"/>
</dbReference>
<keyword evidence="1" id="KW-0812">Transmembrane</keyword>
<keyword evidence="1" id="KW-0472">Membrane</keyword>
<dbReference type="EMBL" id="OBMI01000002">
    <property type="protein sequence ID" value="SOB86704.1"/>
    <property type="molecule type" value="Genomic_DNA"/>
</dbReference>
<evidence type="ECO:0000256" key="1">
    <source>
        <dbReference type="SAM" id="Phobius"/>
    </source>
</evidence>
<sequence length="119" mass="13353">MSRSLGAPLTVGAVLMTTTVLLVAAMLWLRARLPADPDLYNLLYAQTRPQRPEGTNGFLFIFPAFCLSLSILIPFNMYRSRHESEPRRLVALAVSLSIYAVFAIGTMMRFNAVRHFYGV</sequence>
<protein>
    <recommendedName>
        <fullName evidence="4">DUF1648 domain-containing protein</fullName>
    </recommendedName>
</protein>
<feature type="transmembrane region" description="Helical" evidence="1">
    <location>
        <begin position="7"/>
        <end position="29"/>
    </location>
</feature>
<dbReference type="AlphaFoldDB" id="A0A285QYS5"/>
<dbReference type="RefSeq" id="WP_097063696.1">
    <property type="nucleotide sequence ID" value="NZ_OBMI01000002.1"/>
</dbReference>
<keyword evidence="1" id="KW-1133">Transmembrane helix</keyword>
<proteinExistence type="predicted"/>
<name>A0A285QYS5_9SPHN</name>
<evidence type="ECO:0000313" key="2">
    <source>
        <dbReference type="EMBL" id="SOB86704.1"/>
    </source>
</evidence>
<reference evidence="2 3" key="1">
    <citation type="submission" date="2017-07" db="EMBL/GenBank/DDBJ databases">
        <authorList>
            <person name="Sun Z.S."/>
            <person name="Albrecht U."/>
            <person name="Echele G."/>
            <person name="Lee C.C."/>
        </authorList>
    </citation>
    <scope>NUCLEOTIDE SEQUENCE [LARGE SCALE GENOMIC DNA]</scope>
    <source>
        <strain evidence="2 3">CGMCC 1.12672</strain>
    </source>
</reference>